<dbReference type="Pfam" id="PF25944">
    <property type="entry name" value="Beta-barrel_RND"/>
    <property type="match status" value="1"/>
</dbReference>
<accession>A0ABV7KC98</accession>
<dbReference type="NCBIfam" id="TIGR01730">
    <property type="entry name" value="RND_mfp"/>
    <property type="match status" value="1"/>
</dbReference>
<organism evidence="12 13">
    <name type="scientific">Aquamicrobium soli</name>
    <dbReference type="NCBI Taxonomy" id="1811518"/>
    <lineage>
        <taxon>Bacteria</taxon>
        <taxon>Pseudomonadati</taxon>
        <taxon>Pseudomonadota</taxon>
        <taxon>Alphaproteobacteria</taxon>
        <taxon>Hyphomicrobiales</taxon>
        <taxon>Phyllobacteriaceae</taxon>
        <taxon>Aquamicrobium</taxon>
    </lineage>
</organism>
<evidence type="ECO:0000313" key="12">
    <source>
        <dbReference type="EMBL" id="MFC3207904.1"/>
    </source>
</evidence>
<sequence length="413" mass="42219">MRTKIVACLIAVALAFGLAVVAGPGAVTRYKAHAAQGDRARNQQGPRPTAVVTAPVQTTDFPIMRYSTGFLSSPAVVNVGSRIASQITEIPVKDGQTVKAGDILFKLDDSALNAQLAKDQAGLAKDQAALVSAQADLDRAREILAKGAGTQQAYDEQLATTKGLEAAVEADQAAIQADKVQLGYATIVAATPGRLGTINASVGDLVSSGNGQSGTNTSTTQQSGSSSQPLVTITRMDPLRVTFTLPEADLGLLQSAIANPGQATVTLSSRDDGGGPLAQGALDFLDSSVDTTSGTIAARASVDNSAGKLWPGLYVNVAIRFGTLKDAVTVPTVALQTGQKGPYVFVVGADGKASMKTVTIAMSNDRQTAVSAGLNRGEKVVVEGQGRLKDGAPVTEDTGAARISEAALTETGK</sequence>
<dbReference type="PANTHER" id="PTHR30469">
    <property type="entry name" value="MULTIDRUG RESISTANCE PROTEIN MDTA"/>
    <property type="match status" value="1"/>
</dbReference>
<evidence type="ECO:0000259" key="9">
    <source>
        <dbReference type="Pfam" id="PF25917"/>
    </source>
</evidence>
<evidence type="ECO:0000256" key="7">
    <source>
        <dbReference type="SAM" id="SignalP"/>
    </source>
</evidence>
<proteinExistence type="inferred from homology"/>
<feature type="chain" id="PRO_5045926798" evidence="7">
    <location>
        <begin position="23"/>
        <end position="413"/>
    </location>
</feature>
<comment type="subcellular location">
    <subcellularLocation>
        <location evidence="1">Cell membrane</location>
    </subcellularLocation>
</comment>
<feature type="region of interest" description="Disordered" evidence="6">
    <location>
        <begin position="209"/>
        <end position="229"/>
    </location>
</feature>
<dbReference type="Gene3D" id="1.10.287.470">
    <property type="entry name" value="Helix hairpin bin"/>
    <property type="match status" value="1"/>
</dbReference>
<dbReference type="Pfam" id="PF25876">
    <property type="entry name" value="HH_MFP_RND"/>
    <property type="match status" value="1"/>
</dbReference>
<evidence type="ECO:0000256" key="6">
    <source>
        <dbReference type="SAM" id="MobiDB-lite"/>
    </source>
</evidence>
<evidence type="ECO:0000256" key="3">
    <source>
        <dbReference type="ARBA" id="ARBA00022475"/>
    </source>
</evidence>
<evidence type="ECO:0000256" key="5">
    <source>
        <dbReference type="ARBA" id="ARBA00023136"/>
    </source>
</evidence>
<dbReference type="Gene3D" id="2.40.50.100">
    <property type="match status" value="1"/>
</dbReference>
<dbReference type="Gene3D" id="2.40.420.20">
    <property type="match status" value="1"/>
</dbReference>
<evidence type="ECO:0000259" key="8">
    <source>
        <dbReference type="Pfam" id="PF25876"/>
    </source>
</evidence>
<dbReference type="SUPFAM" id="SSF111369">
    <property type="entry name" value="HlyD-like secretion proteins"/>
    <property type="match status" value="1"/>
</dbReference>
<comment type="caution">
    <text evidence="12">The sequence shown here is derived from an EMBL/GenBank/DDBJ whole genome shotgun (WGS) entry which is preliminary data.</text>
</comment>
<name>A0ABV7KC98_9HYPH</name>
<keyword evidence="5" id="KW-0472">Membrane</keyword>
<keyword evidence="3" id="KW-1003">Cell membrane</keyword>
<dbReference type="EMBL" id="JBHRTK010000016">
    <property type="protein sequence ID" value="MFC3207904.1"/>
    <property type="molecule type" value="Genomic_DNA"/>
</dbReference>
<feature type="domain" description="Multidrug resistance protein MdtA-like barrel-sandwich hybrid" evidence="9">
    <location>
        <begin position="76"/>
        <end position="212"/>
    </location>
</feature>
<dbReference type="InterPro" id="IPR058624">
    <property type="entry name" value="MdtA-like_HH"/>
</dbReference>
<evidence type="ECO:0000259" key="10">
    <source>
        <dbReference type="Pfam" id="PF25944"/>
    </source>
</evidence>
<evidence type="ECO:0000259" key="11">
    <source>
        <dbReference type="Pfam" id="PF25989"/>
    </source>
</evidence>
<dbReference type="InterPro" id="IPR058625">
    <property type="entry name" value="MdtA-like_BSH"/>
</dbReference>
<feature type="domain" description="Multidrug resistance protein MdtA-like beta-barrel" evidence="10">
    <location>
        <begin position="238"/>
        <end position="322"/>
    </location>
</feature>
<keyword evidence="7" id="KW-0732">Signal</keyword>
<dbReference type="Proteomes" id="UP001595583">
    <property type="component" value="Unassembled WGS sequence"/>
</dbReference>
<feature type="domain" description="Multidrug resistance protein MdtA-like alpha-helical hairpin" evidence="8">
    <location>
        <begin position="116"/>
        <end position="185"/>
    </location>
</feature>
<reference evidence="13" key="1">
    <citation type="journal article" date="2019" name="Int. J. Syst. Evol. Microbiol.">
        <title>The Global Catalogue of Microorganisms (GCM) 10K type strain sequencing project: providing services to taxonomists for standard genome sequencing and annotation.</title>
        <authorList>
            <consortium name="The Broad Institute Genomics Platform"/>
            <consortium name="The Broad Institute Genome Sequencing Center for Infectious Disease"/>
            <person name="Wu L."/>
            <person name="Ma J."/>
        </authorList>
    </citation>
    <scope>NUCLEOTIDE SEQUENCE [LARGE SCALE GENOMIC DNA]</scope>
    <source>
        <strain evidence="13">KCTC 52165</strain>
    </source>
</reference>
<feature type="compositionally biased region" description="Low complexity" evidence="6">
    <location>
        <begin position="209"/>
        <end position="228"/>
    </location>
</feature>
<dbReference type="Pfam" id="PF25917">
    <property type="entry name" value="BSH_RND"/>
    <property type="match status" value="1"/>
</dbReference>
<dbReference type="InterPro" id="IPR006143">
    <property type="entry name" value="RND_pump_MFP"/>
</dbReference>
<feature type="signal peptide" evidence="7">
    <location>
        <begin position="1"/>
        <end position="22"/>
    </location>
</feature>
<evidence type="ECO:0000256" key="1">
    <source>
        <dbReference type="ARBA" id="ARBA00004236"/>
    </source>
</evidence>
<comment type="similarity">
    <text evidence="2">Belongs to the membrane fusion protein (MFP) (TC 8.A.1) family.</text>
</comment>
<dbReference type="InterPro" id="IPR058637">
    <property type="entry name" value="YknX-like_C"/>
</dbReference>
<dbReference type="PANTHER" id="PTHR30469:SF36">
    <property type="entry name" value="BLL3903 PROTEIN"/>
    <property type="match status" value="1"/>
</dbReference>
<feature type="domain" description="YknX-like C-terminal permuted SH3-like" evidence="11">
    <location>
        <begin position="327"/>
        <end position="395"/>
    </location>
</feature>
<dbReference type="Pfam" id="PF25989">
    <property type="entry name" value="YknX_C"/>
    <property type="match status" value="1"/>
</dbReference>
<dbReference type="Gene3D" id="2.40.30.170">
    <property type="match status" value="1"/>
</dbReference>
<keyword evidence="4" id="KW-0997">Cell inner membrane</keyword>
<dbReference type="InterPro" id="IPR058626">
    <property type="entry name" value="MdtA-like_b-barrel"/>
</dbReference>
<evidence type="ECO:0000256" key="2">
    <source>
        <dbReference type="ARBA" id="ARBA00009477"/>
    </source>
</evidence>
<evidence type="ECO:0000256" key="4">
    <source>
        <dbReference type="ARBA" id="ARBA00022519"/>
    </source>
</evidence>
<protein>
    <submittedName>
        <fullName evidence="12">Efflux RND transporter periplasmic adaptor subunit</fullName>
    </submittedName>
</protein>
<gene>
    <name evidence="12" type="ORF">ACFOHJ_16890</name>
</gene>
<evidence type="ECO:0000313" key="13">
    <source>
        <dbReference type="Proteomes" id="UP001595583"/>
    </source>
</evidence>
<keyword evidence="13" id="KW-1185">Reference proteome</keyword>